<dbReference type="PANTHER" id="PTHR30055">
    <property type="entry name" value="HTH-TYPE TRANSCRIPTIONAL REGULATOR RUTR"/>
    <property type="match status" value="1"/>
</dbReference>
<accession>A0ABU8MWT9</accession>
<dbReference type="InterPro" id="IPR001647">
    <property type="entry name" value="HTH_TetR"/>
</dbReference>
<evidence type="ECO:0000259" key="3">
    <source>
        <dbReference type="PROSITE" id="PS50977"/>
    </source>
</evidence>
<dbReference type="InterPro" id="IPR050109">
    <property type="entry name" value="HTH-type_TetR-like_transc_reg"/>
</dbReference>
<dbReference type="SUPFAM" id="SSF48498">
    <property type="entry name" value="Tetracyclin repressor-like, C-terminal domain"/>
    <property type="match status" value="1"/>
</dbReference>
<sequence length="192" mass="20525">MSTREAILTGAQEVLSRRGVDAASIGELASAAGVTRPTVYAHFPGGKAEVVAALVARVRDDVLAAQEVRDTDDPVTIARRAVTGYLDLTVRHRRVLEVLAQLARTDPAYSSVQDELLDRVHRRNARFLARLSAAGRAAPVMAPEHVSEAITGIVRRFAERIDEDPAAREDLVEAAVAAYLALGGLEGPRPGS</sequence>
<organism evidence="4 5">
    <name type="scientific">Actinomycetospora aurantiaca</name>
    <dbReference type="NCBI Taxonomy" id="3129233"/>
    <lineage>
        <taxon>Bacteria</taxon>
        <taxon>Bacillati</taxon>
        <taxon>Actinomycetota</taxon>
        <taxon>Actinomycetes</taxon>
        <taxon>Pseudonocardiales</taxon>
        <taxon>Pseudonocardiaceae</taxon>
        <taxon>Actinomycetospora</taxon>
    </lineage>
</organism>
<dbReference type="InterPro" id="IPR036271">
    <property type="entry name" value="Tet_transcr_reg_TetR-rel_C_sf"/>
</dbReference>
<evidence type="ECO:0000313" key="4">
    <source>
        <dbReference type="EMBL" id="MEJ2871409.1"/>
    </source>
</evidence>
<dbReference type="RefSeq" id="WP_337697977.1">
    <property type="nucleotide sequence ID" value="NZ_JBBEGN010000022.1"/>
</dbReference>
<keyword evidence="5" id="KW-1185">Reference proteome</keyword>
<dbReference type="SUPFAM" id="SSF46689">
    <property type="entry name" value="Homeodomain-like"/>
    <property type="match status" value="1"/>
</dbReference>
<dbReference type="Gene3D" id="1.10.357.10">
    <property type="entry name" value="Tetracycline Repressor, domain 2"/>
    <property type="match status" value="1"/>
</dbReference>
<evidence type="ECO:0000313" key="5">
    <source>
        <dbReference type="Proteomes" id="UP001385809"/>
    </source>
</evidence>
<feature type="domain" description="HTH tetR-type" evidence="3">
    <location>
        <begin position="1"/>
        <end position="61"/>
    </location>
</feature>
<gene>
    <name evidence="4" type="ORF">WCD74_26865</name>
</gene>
<proteinExistence type="predicted"/>
<keyword evidence="1 2" id="KW-0238">DNA-binding</keyword>
<dbReference type="PRINTS" id="PR00455">
    <property type="entry name" value="HTHTETR"/>
</dbReference>
<protein>
    <submittedName>
        <fullName evidence="4">Helix-turn-helix domain-containing protein</fullName>
    </submittedName>
</protein>
<name>A0ABU8MWT9_9PSEU</name>
<comment type="caution">
    <text evidence="4">The sequence shown here is derived from an EMBL/GenBank/DDBJ whole genome shotgun (WGS) entry which is preliminary data.</text>
</comment>
<dbReference type="InterPro" id="IPR009057">
    <property type="entry name" value="Homeodomain-like_sf"/>
</dbReference>
<reference evidence="4 5" key="1">
    <citation type="submission" date="2024-03" db="EMBL/GenBank/DDBJ databases">
        <title>Actinomycetospora sp. OC33-EN08, a novel actinomycete isolated from wild orchid (Aerides multiflora).</title>
        <authorList>
            <person name="Suriyachadkun C."/>
        </authorList>
    </citation>
    <scope>NUCLEOTIDE SEQUENCE [LARGE SCALE GENOMIC DNA]</scope>
    <source>
        <strain evidence="4 5">OC33-EN08</strain>
    </source>
</reference>
<dbReference type="EMBL" id="JBBEGN010000022">
    <property type="protein sequence ID" value="MEJ2871409.1"/>
    <property type="molecule type" value="Genomic_DNA"/>
</dbReference>
<dbReference type="PANTHER" id="PTHR30055:SF184">
    <property type="entry name" value="HTH-TYPE TRANSCRIPTIONAL REGULATOR ETHR"/>
    <property type="match status" value="1"/>
</dbReference>
<dbReference type="Gene3D" id="1.10.10.60">
    <property type="entry name" value="Homeodomain-like"/>
    <property type="match status" value="1"/>
</dbReference>
<evidence type="ECO:0000256" key="2">
    <source>
        <dbReference type="PROSITE-ProRule" id="PRU00335"/>
    </source>
</evidence>
<evidence type="ECO:0000256" key="1">
    <source>
        <dbReference type="ARBA" id="ARBA00023125"/>
    </source>
</evidence>
<dbReference type="PROSITE" id="PS50977">
    <property type="entry name" value="HTH_TETR_2"/>
    <property type="match status" value="1"/>
</dbReference>
<feature type="DNA-binding region" description="H-T-H motif" evidence="2">
    <location>
        <begin position="24"/>
        <end position="43"/>
    </location>
</feature>
<dbReference type="Pfam" id="PF00440">
    <property type="entry name" value="TetR_N"/>
    <property type="match status" value="1"/>
</dbReference>
<dbReference type="Proteomes" id="UP001385809">
    <property type="component" value="Unassembled WGS sequence"/>
</dbReference>